<dbReference type="SUPFAM" id="SSF46689">
    <property type="entry name" value="Homeodomain-like"/>
    <property type="match status" value="2"/>
</dbReference>
<keyword evidence="2" id="KW-0238">DNA-binding</keyword>
<proteinExistence type="predicted"/>
<organism evidence="5 6">
    <name type="scientific">Lysobacter arseniciresistens ZS79</name>
    <dbReference type="NCBI Taxonomy" id="913325"/>
    <lineage>
        <taxon>Bacteria</taxon>
        <taxon>Pseudomonadati</taxon>
        <taxon>Pseudomonadota</taxon>
        <taxon>Gammaproteobacteria</taxon>
        <taxon>Lysobacterales</taxon>
        <taxon>Lysobacteraceae</taxon>
        <taxon>Novilysobacter</taxon>
    </lineage>
</organism>
<sequence>MDKVLWADRGQLQQLDSTDHELRTRCIGVSRLGSAQVSAQQFSVWVQLRGSAWIQSREGRFHLRRGDWIAFDRDSRPEVQADRHGLCLGIALGAEAQKAIGRIAELTVFAGRGRVGHRDARTFARLWRAAGPRLSAAASGDGAAEVAALRPLLMHLAAIQKELTARIARCPGRSRQRKRQVFSRLQRARMYLEGNSDRVVRIGELAELTSFSSWYFSKTFHGLYDESPQAASARLRLERAAELLASSPMMIGEVAAACGFDNCCSFARAFRARHGMSASTYRHNARITAAMASRTDSANPAAPDRKAA</sequence>
<dbReference type="GO" id="GO:0003700">
    <property type="term" value="F:DNA-binding transcription factor activity"/>
    <property type="evidence" value="ECO:0007669"/>
    <property type="project" value="InterPro"/>
</dbReference>
<keyword evidence="3" id="KW-0804">Transcription</keyword>
<gene>
    <name evidence="5" type="ORF">N799_09335</name>
</gene>
<dbReference type="RefSeq" id="WP_036212410.1">
    <property type="nucleotide sequence ID" value="NZ_AVPT01000026.1"/>
</dbReference>
<evidence type="ECO:0000256" key="2">
    <source>
        <dbReference type="ARBA" id="ARBA00023125"/>
    </source>
</evidence>
<dbReference type="eggNOG" id="COG2207">
    <property type="taxonomic scope" value="Bacteria"/>
</dbReference>
<evidence type="ECO:0000256" key="1">
    <source>
        <dbReference type="ARBA" id="ARBA00023015"/>
    </source>
</evidence>
<name>A0A0A0EU84_9GAMM</name>
<dbReference type="PANTHER" id="PTHR46796">
    <property type="entry name" value="HTH-TYPE TRANSCRIPTIONAL ACTIVATOR RHAS-RELATED"/>
    <property type="match status" value="1"/>
</dbReference>
<reference evidence="5 6" key="1">
    <citation type="journal article" date="2015" name="Stand. Genomic Sci.">
        <title>Genomic information of the arsenic-resistant bacterium Lysobacter arseniciresistens type strain ZS79(T) and comparison of Lysobacter draft genomes.</title>
        <authorList>
            <person name="Liu L."/>
            <person name="Zhang S."/>
            <person name="Luo M."/>
            <person name="Wang G."/>
        </authorList>
    </citation>
    <scope>NUCLEOTIDE SEQUENCE [LARGE SCALE GENOMIC DNA]</scope>
    <source>
        <strain evidence="5 6">ZS79</strain>
    </source>
</reference>
<dbReference type="InterPro" id="IPR018060">
    <property type="entry name" value="HTH_AraC"/>
</dbReference>
<dbReference type="PROSITE" id="PS01124">
    <property type="entry name" value="HTH_ARAC_FAMILY_2"/>
    <property type="match status" value="1"/>
</dbReference>
<dbReference type="STRING" id="913325.N799_09335"/>
<evidence type="ECO:0000313" key="5">
    <source>
        <dbReference type="EMBL" id="KGM54466.1"/>
    </source>
</evidence>
<dbReference type="PANTHER" id="PTHR46796:SF7">
    <property type="entry name" value="ARAC FAMILY TRANSCRIPTIONAL REGULATOR"/>
    <property type="match status" value="1"/>
</dbReference>
<dbReference type="Proteomes" id="UP000029989">
    <property type="component" value="Unassembled WGS sequence"/>
</dbReference>
<dbReference type="EMBL" id="AVPT01000026">
    <property type="protein sequence ID" value="KGM54466.1"/>
    <property type="molecule type" value="Genomic_DNA"/>
</dbReference>
<dbReference type="OrthoDB" id="6053579at2"/>
<comment type="caution">
    <text evidence="5">The sequence shown here is derived from an EMBL/GenBank/DDBJ whole genome shotgun (WGS) entry which is preliminary data.</text>
</comment>
<evidence type="ECO:0000256" key="3">
    <source>
        <dbReference type="ARBA" id="ARBA00023163"/>
    </source>
</evidence>
<evidence type="ECO:0000313" key="6">
    <source>
        <dbReference type="Proteomes" id="UP000029989"/>
    </source>
</evidence>
<dbReference type="InterPro" id="IPR050204">
    <property type="entry name" value="AraC_XylS_family_regulators"/>
</dbReference>
<dbReference type="Pfam" id="PF12833">
    <property type="entry name" value="HTH_18"/>
    <property type="match status" value="1"/>
</dbReference>
<protein>
    <submittedName>
        <fullName evidence="5">AraC family transcriptional regulator</fullName>
    </submittedName>
</protein>
<dbReference type="AlphaFoldDB" id="A0A0A0EU84"/>
<dbReference type="GO" id="GO:0043565">
    <property type="term" value="F:sequence-specific DNA binding"/>
    <property type="evidence" value="ECO:0007669"/>
    <property type="project" value="InterPro"/>
</dbReference>
<feature type="domain" description="HTH araC/xylS-type" evidence="4">
    <location>
        <begin position="186"/>
        <end position="284"/>
    </location>
</feature>
<dbReference type="PROSITE" id="PS00041">
    <property type="entry name" value="HTH_ARAC_FAMILY_1"/>
    <property type="match status" value="1"/>
</dbReference>
<dbReference type="InterPro" id="IPR018062">
    <property type="entry name" value="HTH_AraC-typ_CS"/>
</dbReference>
<dbReference type="Gene3D" id="1.10.10.60">
    <property type="entry name" value="Homeodomain-like"/>
    <property type="match status" value="2"/>
</dbReference>
<dbReference type="SMART" id="SM00342">
    <property type="entry name" value="HTH_ARAC"/>
    <property type="match status" value="1"/>
</dbReference>
<keyword evidence="6" id="KW-1185">Reference proteome</keyword>
<accession>A0A0A0EU84</accession>
<dbReference type="InterPro" id="IPR009057">
    <property type="entry name" value="Homeodomain-like_sf"/>
</dbReference>
<evidence type="ECO:0000259" key="4">
    <source>
        <dbReference type="PROSITE" id="PS01124"/>
    </source>
</evidence>
<keyword evidence="1" id="KW-0805">Transcription regulation</keyword>